<dbReference type="InterPro" id="IPR050498">
    <property type="entry name" value="Ycf3"/>
</dbReference>
<evidence type="ECO:0000256" key="3">
    <source>
        <dbReference type="PROSITE-ProRule" id="PRU00339"/>
    </source>
</evidence>
<dbReference type="GO" id="GO:0046813">
    <property type="term" value="P:receptor-mediated virion attachment to host cell"/>
    <property type="evidence" value="ECO:0007669"/>
    <property type="project" value="TreeGrafter"/>
</dbReference>
<organism evidence="5 6">
    <name type="scientific">Billgrantia tianxiuensis</name>
    <dbReference type="NCBI Taxonomy" id="2497861"/>
    <lineage>
        <taxon>Bacteria</taxon>
        <taxon>Pseudomonadati</taxon>
        <taxon>Pseudomonadota</taxon>
        <taxon>Gammaproteobacteria</taxon>
        <taxon>Oceanospirillales</taxon>
        <taxon>Halomonadaceae</taxon>
        <taxon>Billgrantia</taxon>
    </lineage>
</organism>
<dbReference type="InterPro" id="IPR011990">
    <property type="entry name" value="TPR-like_helical_dom_sf"/>
</dbReference>
<dbReference type="AlphaFoldDB" id="A0A6I6SNH5"/>
<keyword evidence="4" id="KW-0732">Signal</keyword>
<keyword evidence="1" id="KW-0677">Repeat</keyword>
<dbReference type="Pfam" id="PF13432">
    <property type="entry name" value="TPR_16"/>
    <property type="match status" value="1"/>
</dbReference>
<dbReference type="OrthoDB" id="6161989at2"/>
<name>A0A6I6SNH5_9GAMM</name>
<evidence type="ECO:0000313" key="5">
    <source>
        <dbReference type="EMBL" id="QHC49097.1"/>
    </source>
</evidence>
<gene>
    <name evidence="5" type="ORF">EKK97_04970</name>
</gene>
<sequence length="261" mass="27485">MTASLRTTALLLACMALGACTTTAVGPSGEQARLLSLADDINQRGDHATAAAMYERAAELTPDDPRLHVRLGNARLAAGNTEAAKASFRTALRLDIENAEALLGLGTAQLQLGEAESAVRNLHKAAPEIDTPVAWSRLGAAHALVGQGESATHAFSRAAALRPHDPDALTNLALAYSLAGESAEAVELMHQVSDSPLAEARHFRNLILVLVLARETELARSIAIPEMPANERQSLIEQAARIGEIADPASRARAMGLAMTR</sequence>
<dbReference type="EMBL" id="CP035042">
    <property type="protein sequence ID" value="QHC49097.1"/>
    <property type="molecule type" value="Genomic_DNA"/>
</dbReference>
<keyword evidence="2 3" id="KW-0802">TPR repeat</keyword>
<evidence type="ECO:0000256" key="2">
    <source>
        <dbReference type="ARBA" id="ARBA00022803"/>
    </source>
</evidence>
<dbReference type="Proteomes" id="UP000464013">
    <property type="component" value="Chromosome"/>
</dbReference>
<dbReference type="RefSeq" id="WP_159549803.1">
    <property type="nucleotide sequence ID" value="NZ_CP035042.1"/>
</dbReference>
<proteinExistence type="predicted"/>
<protein>
    <submittedName>
        <fullName evidence="5">Tetratricopeptide repeat protein</fullName>
    </submittedName>
</protein>
<feature type="repeat" description="TPR" evidence="3">
    <location>
        <begin position="132"/>
        <end position="165"/>
    </location>
</feature>
<accession>A0A6I6SNH5</accession>
<dbReference type="GO" id="GO:0009279">
    <property type="term" value="C:cell outer membrane"/>
    <property type="evidence" value="ECO:0007669"/>
    <property type="project" value="TreeGrafter"/>
</dbReference>
<dbReference type="SMART" id="SM00028">
    <property type="entry name" value="TPR"/>
    <property type="match status" value="4"/>
</dbReference>
<feature type="repeat" description="TPR" evidence="3">
    <location>
        <begin position="65"/>
        <end position="98"/>
    </location>
</feature>
<feature type="chain" id="PRO_5026169879" evidence="4">
    <location>
        <begin position="25"/>
        <end position="261"/>
    </location>
</feature>
<keyword evidence="6" id="KW-1185">Reference proteome</keyword>
<dbReference type="PANTHER" id="PTHR44858:SF1">
    <property type="entry name" value="UDP-N-ACETYLGLUCOSAMINE--PEPTIDE N-ACETYLGLUCOSAMINYLTRANSFERASE SPINDLY-RELATED"/>
    <property type="match status" value="1"/>
</dbReference>
<dbReference type="InterPro" id="IPR019734">
    <property type="entry name" value="TPR_rpt"/>
</dbReference>
<dbReference type="SUPFAM" id="SSF48452">
    <property type="entry name" value="TPR-like"/>
    <property type="match status" value="1"/>
</dbReference>
<dbReference type="KEGG" id="htx:EKK97_04970"/>
<reference evidence="5 6" key="1">
    <citation type="submission" date="2019-01" db="EMBL/GenBank/DDBJ databases">
        <title>Complete genome of a denitifying bacterium Halomons sp. BC-M4-5.</title>
        <authorList>
            <person name="Wang L."/>
            <person name="Shao Z."/>
        </authorList>
    </citation>
    <scope>NUCLEOTIDE SEQUENCE [LARGE SCALE GENOMIC DNA]</scope>
    <source>
        <strain evidence="5 6">BC-M4-5</strain>
    </source>
</reference>
<dbReference type="Gene3D" id="1.25.40.10">
    <property type="entry name" value="Tetratricopeptide repeat domain"/>
    <property type="match status" value="2"/>
</dbReference>
<evidence type="ECO:0000256" key="4">
    <source>
        <dbReference type="SAM" id="SignalP"/>
    </source>
</evidence>
<feature type="signal peptide" evidence="4">
    <location>
        <begin position="1"/>
        <end position="24"/>
    </location>
</feature>
<evidence type="ECO:0000256" key="1">
    <source>
        <dbReference type="ARBA" id="ARBA00022737"/>
    </source>
</evidence>
<dbReference type="PROSITE" id="PS51257">
    <property type="entry name" value="PROKAR_LIPOPROTEIN"/>
    <property type="match status" value="1"/>
</dbReference>
<evidence type="ECO:0000313" key="6">
    <source>
        <dbReference type="Proteomes" id="UP000464013"/>
    </source>
</evidence>
<dbReference type="PROSITE" id="PS50005">
    <property type="entry name" value="TPR"/>
    <property type="match status" value="2"/>
</dbReference>
<dbReference type="Pfam" id="PF14559">
    <property type="entry name" value="TPR_19"/>
    <property type="match status" value="1"/>
</dbReference>
<dbReference type="PANTHER" id="PTHR44858">
    <property type="entry name" value="TETRATRICOPEPTIDE REPEAT PROTEIN 6"/>
    <property type="match status" value="1"/>
</dbReference>